<dbReference type="Gene3D" id="1.10.238.10">
    <property type="entry name" value="EF-hand"/>
    <property type="match status" value="1"/>
</dbReference>
<comment type="caution">
    <text evidence="11">The sequence shown here is derived from an EMBL/GenBank/DDBJ whole genome shotgun (WGS) entry which is preliminary data.</text>
</comment>
<dbReference type="Pfam" id="PF13499">
    <property type="entry name" value="EF-hand_7"/>
    <property type="match status" value="1"/>
</dbReference>
<dbReference type="EMBL" id="NEDP02076747">
    <property type="protein sequence ID" value="OWF34915.1"/>
    <property type="molecule type" value="Genomic_DNA"/>
</dbReference>
<feature type="compositionally biased region" description="Low complexity" evidence="8">
    <location>
        <begin position="3847"/>
        <end position="3863"/>
    </location>
</feature>
<evidence type="ECO:0000259" key="10">
    <source>
        <dbReference type="PROSITE" id="PS51460"/>
    </source>
</evidence>
<gene>
    <name evidence="11" type="ORF">KP79_PYT08678</name>
</gene>
<keyword evidence="7" id="KW-0175">Coiled coil</keyword>
<keyword evidence="4" id="KW-0677">Repeat</keyword>
<dbReference type="GO" id="GO:0005198">
    <property type="term" value="F:structural molecule activity"/>
    <property type="evidence" value="ECO:0007669"/>
    <property type="project" value="TreeGrafter"/>
</dbReference>
<dbReference type="FunFam" id="1.20.58.60:FF:000001">
    <property type="entry name" value="Microtubule-actin cross-linking factor 1"/>
    <property type="match status" value="4"/>
</dbReference>
<keyword evidence="3" id="KW-0597">Phosphoprotein</keyword>
<dbReference type="Proteomes" id="UP000242188">
    <property type="component" value="Unassembled WGS sequence"/>
</dbReference>
<evidence type="ECO:0000256" key="7">
    <source>
        <dbReference type="SAM" id="Coils"/>
    </source>
</evidence>
<evidence type="ECO:0000256" key="1">
    <source>
        <dbReference type="ARBA" id="ARBA00004245"/>
    </source>
</evidence>
<feature type="domain" description="EF-hand" evidence="9">
    <location>
        <begin position="7186"/>
        <end position="7221"/>
    </location>
</feature>
<feature type="region of interest" description="Disordered" evidence="8">
    <location>
        <begin position="3699"/>
        <end position="3736"/>
    </location>
</feature>
<evidence type="ECO:0000259" key="9">
    <source>
        <dbReference type="PROSITE" id="PS50222"/>
    </source>
</evidence>
<dbReference type="OrthoDB" id="2250192at2759"/>
<dbReference type="PROSITE" id="PS50222">
    <property type="entry name" value="EF_HAND_2"/>
    <property type="match status" value="2"/>
</dbReference>
<dbReference type="Gene3D" id="1.20.58.60">
    <property type="match status" value="27"/>
</dbReference>
<dbReference type="GO" id="GO:0005882">
    <property type="term" value="C:intermediate filament"/>
    <property type="evidence" value="ECO:0007669"/>
    <property type="project" value="TreeGrafter"/>
</dbReference>
<dbReference type="InterPro" id="IPR035915">
    <property type="entry name" value="Plakin_repeat_sf"/>
</dbReference>
<evidence type="ECO:0000313" key="12">
    <source>
        <dbReference type="Proteomes" id="UP000242188"/>
    </source>
</evidence>
<dbReference type="GO" id="GO:0005737">
    <property type="term" value="C:cytoplasm"/>
    <property type="evidence" value="ECO:0007669"/>
    <property type="project" value="TreeGrafter"/>
</dbReference>
<feature type="compositionally biased region" description="Low complexity" evidence="8">
    <location>
        <begin position="4539"/>
        <end position="4549"/>
    </location>
</feature>
<feature type="coiled-coil region" evidence="7">
    <location>
        <begin position="6182"/>
        <end position="6256"/>
    </location>
</feature>
<feature type="domain" description="GAR" evidence="10">
    <location>
        <begin position="7263"/>
        <end position="7335"/>
    </location>
</feature>
<dbReference type="SUPFAM" id="SSF143575">
    <property type="entry name" value="GAS2 domain-like"/>
    <property type="match status" value="1"/>
</dbReference>
<dbReference type="GO" id="GO:0042060">
    <property type="term" value="P:wound healing"/>
    <property type="evidence" value="ECO:0007669"/>
    <property type="project" value="TreeGrafter"/>
</dbReference>
<dbReference type="GO" id="GO:0005886">
    <property type="term" value="C:plasma membrane"/>
    <property type="evidence" value="ECO:0007669"/>
    <property type="project" value="UniProtKB-SubCell"/>
</dbReference>
<dbReference type="Gene3D" id="3.90.1290.10">
    <property type="entry name" value="Plakin repeat"/>
    <property type="match status" value="16"/>
</dbReference>
<feature type="compositionally biased region" description="Basic and acidic residues" evidence="8">
    <location>
        <begin position="3715"/>
        <end position="3732"/>
    </location>
</feature>
<name>A0A210PEK3_MIZYE</name>
<dbReference type="PANTHER" id="PTHR23169">
    <property type="entry name" value="ENVOPLAKIN"/>
    <property type="match status" value="1"/>
</dbReference>
<dbReference type="Pfam" id="PF00681">
    <property type="entry name" value="Plectin"/>
    <property type="match status" value="4"/>
</dbReference>
<feature type="compositionally biased region" description="Polar residues" evidence="8">
    <location>
        <begin position="1790"/>
        <end position="1802"/>
    </location>
</feature>
<feature type="compositionally biased region" description="Basic and acidic residues" evidence="8">
    <location>
        <begin position="7074"/>
        <end position="7086"/>
    </location>
</feature>
<feature type="region of interest" description="Disordered" evidence="8">
    <location>
        <begin position="4436"/>
        <end position="4455"/>
    </location>
</feature>
<comment type="subcellular location">
    <subcellularLocation>
        <location evidence="1">Cytoplasm</location>
        <location evidence="1">Cytoskeleton</location>
    </subcellularLocation>
</comment>
<dbReference type="InterPro" id="IPR001101">
    <property type="entry name" value="Plectin_repeat"/>
</dbReference>
<reference evidence="11 12" key="1">
    <citation type="journal article" date="2017" name="Nat. Ecol. Evol.">
        <title>Scallop genome provides insights into evolution of bilaterian karyotype and development.</title>
        <authorList>
            <person name="Wang S."/>
            <person name="Zhang J."/>
            <person name="Jiao W."/>
            <person name="Li J."/>
            <person name="Xun X."/>
            <person name="Sun Y."/>
            <person name="Guo X."/>
            <person name="Huan P."/>
            <person name="Dong B."/>
            <person name="Zhang L."/>
            <person name="Hu X."/>
            <person name="Sun X."/>
            <person name="Wang J."/>
            <person name="Zhao C."/>
            <person name="Wang Y."/>
            <person name="Wang D."/>
            <person name="Huang X."/>
            <person name="Wang R."/>
            <person name="Lv J."/>
            <person name="Li Y."/>
            <person name="Zhang Z."/>
            <person name="Liu B."/>
            <person name="Lu W."/>
            <person name="Hui Y."/>
            <person name="Liang J."/>
            <person name="Zhou Z."/>
            <person name="Hou R."/>
            <person name="Li X."/>
            <person name="Liu Y."/>
            <person name="Li H."/>
            <person name="Ning X."/>
            <person name="Lin Y."/>
            <person name="Zhao L."/>
            <person name="Xing Q."/>
            <person name="Dou J."/>
            <person name="Li Y."/>
            <person name="Mao J."/>
            <person name="Guo H."/>
            <person name="Dou H."/>
            <person name="Li T."/>
            <person name="Mu C."/>
            <person name="Jiang W."/>
            <person name="Fu Q."/>
            <person name="Fu X."/>
            <person name="Miao Y."/>
            <person name="Liu J."/>
            <person name="Yu Q."/>
            <person name="Li R."/>
            <person name="Liao H."/>
            <person name="Li X."/>
            <person name="Kong Y."/>
            <person name="Jiang Z."/>
            <person name="Chourrout D."/>
            <person name="Li R."/>
            <person name="Bao Z."/>
        </authorList>
    </citation>
    <scope>NUCLEOTIDE SEQUENCE [LARGE SCALE GENOMIC DNA]</scope>
    <source>
        <strain evidence="11 12">PY_sf001</strain>
    </source>
</reference>
<feature type="compositionally biased region" description="Basic and acidic residues" evidence="8">
    <location>
        <begin position="7115"/>
        <end position="7125"/>
    </location>
</feature>
<keyword evidence="5" id="KW-0106">Calcium</keyword>
<dbReference type="PANTHER" id="PTHR23169:SF23">
    <property type="entry name" value="SHORT STOP, ISOFORM H"/>
    <property type="match status" value="1"/>
</dbReference>
<feature type="compositionally biased region" description="Basic and acidic residues" evidence="8">
    <location>
        <begin position="1933"/>
        <end position="1950"/>
    </location>
</feature>
<dbReference type="STRING" id="6573.A0A210PEK3"/>
<feature type="region of interest" description="Disordered" evidence="8">
    <location>
        <begin position="7066"/>
        <end position="7130"/>
    </location>
</feature>
<feature type="region of interest" description="Disordered" evidence="8">
    <location>
        <begin position="2587"/>
        <end position="2630"/>
    </location>
</feature>
<organism evidence="11 12">
    <name type="scientific">Mizuhopecten yessoensis</name>
    <name type="common">Japanese scallop</name>
    <name type="synonym">Patinopecten yessoensis</name>
    <dbReference type="NCBI Taxonomy" id="6573"/>
    <lineage>
        <taxon>Eukaryota</taxon>
        <taxon>Metazoa</taxon>
        <taxon>Spiralia</taxon>
        <taxon>Lophotrochozoa</taxon>
        <taxon>Mollusca</taxon>
        <taxon>Bivalvia</taxon>
        <taxon>Autobranchia</taxon>
        <taxon>Pteriomorphia</taxon>
        <taxon>Pectinida</taxon>
        <taxon>Pectinoidea</taxon>
        <taxon>Pectinidae</taxon>
        <taxon>Mizuhopecten</taxon>
    </lineage>
</organism>
<dbReference type="Pfam" id="PF00435">
    <property type="entry name" value="Spectrin"/>
    <property type="match status" value="19"/>
</dbReference>
<dbReference type="SMART" id="SM00054">
    <property type="entry name" value="EFh"/>
    <property type="match status" value="2"/>
</dbReference>
<evidence type="ECO:0000256" key="5">
    <source>
        <dbReference type="ARBA" id="ARBA00022837"/>
    </source>
</evidence>
<feature type="compositionally biased region" description="Basic and acidic residues" evidence="8">
    <location>
        <begin position="1830"/>
        <end position="1869"/>
    </location>
</feature>
<dbReference type="InterPro" id="IPR011992">
    <property type="entry name" value="EF-hand-dom_pair"/>
</dbReference>
<feature type="coiled-coil region" evidence="7">
    <location>
        <begin position="5318"/>
        <end position="5385"/>
    </location>
</feature>
<evidence type="ECO:0000256" key="4">
    <source>
        <dbReference type="ARBA" id="ARBA00022737"/>
    </source>
</evidence>
<feature type="coiled-coil region" evidence="7">
    <location>
        <begin position="6029"/>
        <end position="6063"/>
    </location>
</feature>
<dbReference type="InterPro" id="IPR018159">
    <property type="entry name" value="Spectrin/alpha-actinin"/>
</dbReference>
<proteinExistence type="predicted"/>
<dbReference type="InterPro" id="IPR002048">
    <property type="entry name" value="EF_hand_dom"/>
</dbReference>
<feature type="compositionally biased region" description="Low complexity" evidence="8">
    <location>
        <begin position="4558"/>
        <end position="4574"/>
    </location>
</feature>
<keyword evidence="6" id="KW-0206">Cytoskeleton</keyword>
<feature type="region of interest" description="Disordered" evidence="8">
    <location>
        <begin position="1786"/>
        <end position="2031"/>
    </location>
</feature>
<keyword evidence="12" id="KW-1185">Reference proteome</keyword>
<accession>A0A210PEK3</accession>
<feature type="compositionally biased region" description="Basic and acidic residues" evidence="8">
    <location>
        <begin position="4436"/>
        <end position="4454"/>
    </location>
</feature>
<feature type="compositionally biased region" description="Basic and acidic residues" evidence="8">
    <location>
        <begin position="1910"/>
        <end position="1921"/>
    </location>
</feature>
<dbReference type="InterPro" id="IPR003108">
    <property type="entry name" value="GAR_dom"/>
</dbReference>
<feature type="compositionally biased region" description="Polar residues" evidence="8">
    <location>
        <begin position="1952"/>
        <end position="1970"/>
    </location>
</feature>
<dbReference type="SMART" id="SM00243">
    <property type="entry name" value="GAS2"/>
    <property type="match status" value="1"/>
</dbReference>
<feature type="domain" description="EF-hand" evidence="9">
    <location>
        <begin position="7222"/>
        <end position="7257"/>
    </location>
</feature>
<evidence type="ECO:0000313" key="11">
    <source>
        <dbReference type="EMBL" id="OWF34915.1"/>
    </source>
</evidence>
<evidence type="ECO:0000256" key="2">
    <source>
        <dbReference type="ARBA" id="ARBA00022490"/>
    </source>
</evidence>
<dbReference type="PROSITE" id="PS51460">
    <property type="entry name" value="GAR"/>
    <property type="match status" value="1"/>
</dbReference>
<dbReference type="InterPro" id="IPR043197">
    <property type="entry name" value="Plakin"/>
</dbReference>
<keyword evidence="2" id="KW-0963">Cytoplasm</keyword>
<feature type="compositionally biased region" description="Low complexity" evidence="8">
    <location>
        <begin position="1971"/>
        <end position="1986"/>
    </location>
</feature>
<evidence type="ECO:0000256" key="6">
    <source>
        <dbReference type="ARBA" id="ARBA00023212"/>
    </source>
</evidence>
<dbReference type="Pfam" id="PF02187">
    <property type="entry name" value="GAS2"/>
    <property type="match status" value="1"/>
</dbReference>
<dbReference type="SUPFAM" id="SSF75399">
    <property type="entry name" value="Plakin repeat"/>
    <property type="match status" value="20"/>
</dbReference>
<dbReference type="SMART" id="SM00150">
    <property type="entry name" value="SPEC"/>
    <property type="match status" value="29"/>
</dbReference>
<dbReference type="GO" id="GO:0008017">
    <property type="term" value="F:microtubule binding"/>
    <property type="evidence" value="ECO:0007669"/>
    <property type="project" value="InterPro"/>
</dbReference>
<dbReference type="SUPFAM" id="SSF47473">
    <property type="entry name" value="EF-hand"/>
    <property type="match status" value="1"/>
</dbReference>
<feature type="compositionally biased region" description="Low complexity" evidence="8">
    <location>
        <begin position="3830"/>
        <end position="3839"/>
    </location>
</feature>
<dbReference type="GO" id="GO:0005509">
    <property type="term" value="F:calcium ion binding"/>
    <property type="evidence" value="ECO:0007669"/>
    <property type="project" value="InterPro"/>
</dbReference>
<dbReference type="CDD" id="cd00176">
    <property type="entry name" value="SPEC"/>
    <property type="match status" value="15"/>
</dbReference>
<dbReference type="InterPro" id="IPR002017">
    <property type="entry name" value="Spectrin_repeat"/>
</dbReference>
<feature type="coiled-coil region" evidence="7">
    <location>
        <begin position="4916"/>
        <end position="4950"/>
    </location>
</feature>
<feature type="compositionally biased region" description="Polar residues" evidence="8">
    <location>
        <begin position="1810"/>
        <end position="1819"/>
    </location>
</feature>
<dbReference type="SMART" id="SM00250">
    <property type="entry name" value="PLEC"/>
    <property type="match status" value="40"/>
</dbReference>
<sequence>MDTAGDLLSLYTNGLKSEQQWGDHTQLAIDTQPPLTQELPQLKQMIEPTMTIYNGLGERQHQIEAVNRHGGQYIREAKIYDRKLKQYRDSLEDIDAALVEGLSKRRRHEGGAETVKTELDMLNRRYIDMVKWTNNRLKEITARLSGSNEDIQFQMVIDEDIPLLRTFRAELAKRSSMLVDEDMQGFFEQLSEFEGYASQPGQGYSGPAKTFVSKVTMHAQSTHEQPPATLTPGIRVTKMMDTMEKPVTAAVVPQVQMRMVSPPPSDAGKRLSQKVASITSITALGNVSEIDGKFPQASQTLVTLKLENLAPKGTTVFVSAILNPKTGRKLNMVEAIKTGLFDPKTGYFMDPITSRRIQFLEACDRGYISSELQRELKSPCGIPDPRTGRQLSLMDAIQKGYFDPVKLTFRDPSTGLHIPVHEALSRGIISDETAKKLCGDGYAVTTITQSQAIFGDRKLSSLETTIGLAEAVEKGLYDHSTGKILDPLSGNHMTILEAVEKGFISPSKKEIKDPSSGEYVTLIEAVSKGLIDPESGQCIEKTTGKRIPLDEAFQQQILNKPLTLSKALADGTITDKGYFVDPQSGKVMAFSDAVDNGLLDDSVKCIVDPTNNDVLSLSEAIERGVIDSRGLYVPPGAAPPTPIGQALEEGHIKLVSEEVVFAKPSVKDSLTGKTLTLAEALKQGVITSGGEFVDTRSGRRVLLRAAGSQGFVVKDTVEKLTQETSIKDLSGKNVTMLKAVQMGLISPTTGEIRNLATGDVMPLQQATMEGLLSAEDAQTVIELLSPVVIYTALTTNQKSVKDKEEPPMEPITVSEALDQGLLDEDSQTFRHPRTGKTMPVEDAIEQGLLKLSSEWPRPTLVSETKDDADRWLEEVVTKMSPVSPGQSATVDSKLTKDDEGFSFTTTTISRPAITENLVSETNYIKIQSVTDPRTKERLSPQEAATRGLINVAQGCFIHPATGKKFTVKEAMDRGFLTGMEVDTPTDQAVKAVRSFSITGVIDPNTGDKISVSQAVKDGILDRERGQYVSRDGLGREVLLPISQAVEKGLVLADDVSVSPAAPLQGLKRETRSYQLKSVKHPITGKNISVLDAVQEGILDEHNGVYINTSTGEKLRIPEAIEQKLIDAELSSITSSDGVDGSKVVTTKLTTLKVSWVVDPRTSATISVAKAVEEGIVNQHNGTYINIVTGEVMSMNDAIEKKLAIATASGVESSGSSDIHSIHITEELEAMEATLVEDITAETVTLSISSVVDPITMEMLSYDDAVISGVLDLNKGLYVNPRSGEVIPINSALNKGLIHADVTGQKVEEDIFHSSVQAGSGGFSLKHVASIRDAKTGLEMSPFKAVQQGLIDIEKGTFLDTKTCMRIPLEDAFKQGFFSMSKATDADEITRLMNESQEEVSPPVISENGFTPNVVEMKLERSGMQDSDKQKSDVADEILNYTTDVEQSFEMDTEDFPDSHRNGQLTLGTKQTTKMGADVRGVNVNTVAFPQGLSYCEAVNVGLVDPTSGKVRDPRSGNLISLQEAMEQGIINPLKPAMVSIVGNNTLTLQDAFKQGLVDPGTGRVNYQKSKTDQFQISPNLPTQFSSPGPLNLLDALKAGLYNPASQKFLEPLSGDTMSIQEAVNRNVLNGNMVTVKDMSSGRRISLKLALSKGLIDGATATVTDTATGEVMSLEEAVKRGLIQNSVNEEEGTVYDTVTGEGIPLNKAITDGQLRAEDVTILDTTTGEMVSMDVAFRKGLIDRRTGSVKDKQTGQKMTAQEAVKLGLMAVVGAPVLAGKAVFDAVKGRKGQTWTEDTSHTGQTWKMDVSPTRDTFQKRTLSSSSSSPQRSPVKDPSDRFGSPTKDKDHSPVKDTKDRYGSPIKVQDKSPMRDNGFSVNGNGLHDDDIQQPLTTIVYAKPTDRIKVSQPQRQTDRLDSPDDRSPSPAYGFMVSEDQEKKTDSSSVYKQRDETDVSASLTSHGDISSSLWGPQSVSSVSLSSLSSPSTSNAPDVVTRPSQQLHGADPQGPFISGTRVFVKSSDPPSADKVPTPPLSPITVQYSTSSVMTKDDLTVDWTAGKVIISKTGEVMNVPEAVQRGLLDSDTVEKLAEKAALESKTPEIDINWEDGTITVRDTQEKISLMEAKSRGYLDLQTSMTLKTVIEKMEEITTEETKQIVPVIVKKPIGTKVQETTVVRKTKKVVEGNEPPEYVSPDAMVEGFLSLNDIIRVEKNVTDSGSIFVQGYNYPISVRRAIDEHLIDIDSSCIVDPQTGKLLNLNEAIRMKVFDPLTGKLTHLGTGETITLKEAFLEGLIPQPGYSVTFHTETETDVGEQLSTSLSLLEAVEHHLVDQNSGTYTHPQTGEIMSLAAAIQYGYIDSVDSHHNVKWSESHVDRKEEKIIEETRVQLKPIALKPSTLKTFSTAPSVQETTQFAKTAQIEETRSFTEAMQVEQNMTESRFDTRTDSQFDSSTSSVHRLDALRDQLMNTSQQDRVVQEVQQVSLSSAIEMGYFSEESGMFTEPRTRQEMTLDEAIKRGHIDGNSLMVDIKTDERLTLQEGIQTGRIDPIQGKVVDKDSQSKFSLKDAAKFGLLAVAGAPALAIMKATGSLGRKTKKEKSPTYDSSSAVEPISPTTEIPIKKTPPKPLPKPVDISKGVPVNLQSTTVNVVSPTTLEIKDTIHAQHFDSLPRKKDVKTESVEKVTRKVNVEGVRDSAAGVEVPLTTALDRGIINQQEGTYTNSLTGQTFTLTEALDLGYIQGKVVDTISTKEQTTKEGFQADVTFHEKKRLSIVAVTDSLTGEKLSLPEAVVRGIVDKEGRTYYHKETGKRIPILDAVQEHLVVARDVDSQMKTDETFQTSKQDIITQTKSLKVHTVVDPATQERMSLPEAVRKDVLDLKVGILKNVRTGEEIPLSEGLRQGLVQGDDVAGFTSIKGSEVYEQTAETLHLKSAFDSETGQFIPIKLAIEKGIIDSHYGKFRKPNGEIIPVSKAVKEGLIKAESKRPMSPMSPRTTGVTFEKKSVNIQSVHDPVSGQDIPVVDAVDRGILNLQTGVFFNCRTGERMSIPEAIAKGSIKAESYPSEIGPMGTTFTVDVGSKSLTLLSVTDPRTGEKMPVSKAQRRGLVSDDLKTYHDPSGPVMDISDAVKQGLVEAGTQEAIPVLTSVTRESVTVQCLIDPVTQTEIPVHVAIQKGLFEPERGLVTNLRTGDKMSVEDGVRKGLVKVDSSKVKEKTDDLVVIKDVIVTKVKDPMTGRDLKVKEAVRKGILDKDKGLYYDPHTGASMPIEEALKSHLVEGSHMSQSQLVDKKTKDMKQINITMVLDPESGREISVNEAIERGIVDQDMTTYYDRKLGKSIKMEDAFQNGQVSGVVQTITTTQTKVKSNRPGSTYNIRSVMDTASGKMLNVADAVNRGILDEKGNFVDTSKGEVIPVSKAMKKGLVSADEVVATSPGSKTDHRGVRLRDALRYGYIDIPTGIYTEPTKGKMYTIDEAIRNGHLTADDKRPYRYSGPKYDNTTHSFQHALQTGLLDPKTAMFDEKLSGKYLSVEEALKHRYLSPIAGRVGGQGDSVIILKGAEVSPVMSEGILYTDFVDPKTGEEIDTKEATKRGLVSVVSVQQPITVSDAIRTGLVDSDTGVYHDPKSGDKLSVDEAVICGFLNMDKPEILEDVHLPHSEELPVSLTEAIRKGALNVTNAEFTEPHTQQTVSLQKAIQLGYLQPKLTSNDDIDDVTNDSSGSSKTDDSFDGKTEDSMDGKTDNSVIDDLPREVEAEKYTVVLEGSPFSPKVGVVVDQDGGVVSRTATEVQIKTGTAVYVTKPGFIVESSGRVRNTSTGDVMTFQEAVDAGLVEAESVEGSSEVQVTGGTIPPGLEGDSSSGSSLTTSLTTSDGGRLVDSYDKLAQDLNNELNWLSDVEQLLRDDQPINDEASKVQGQLDAQKTLHDDIQKHQQPILSLVYQTEQLLENHQEELTPEQVTEVQQLVSSLKATFGKVQKTADGRVKHLTTACNEVTKFEEEMTKFSDWLRETKNDLTTHQREVTNLDRLKEIKEHQKDMMNDMISHQADIRFMSMAVQKYMEEAKLHKLEVDAFKANRRKTNRLSWLGMEGMEAEQVGDKLKAATTSYEDLKSKCALFGEKLGTLSTKQRNFNESTFKLLTWLTDVEEKLSTSKQESATTEPEVLRQQLGLMRSASSDAISHGVQLDDLEKLSHDLIDMLKDLAVDEDHVHKLEDIIDDISGRHKEVLNEVNERSNSLQMALTKSQDVEDALDNLLSWVRDTDKTLTTQKPVSLMRDRLSEQYQELKTISADVESHKPSLDSVRHEANELIKTCELDMAKSLESKLGDLANKFGGVQSKCKARAKDIEEISETLGHFQDTLEHCNVWLNAKIENLEDKNWNKKSGDEMKDKVDGMTIEKKRKEEIVDELKQLGQALVEDPRTGEVSELKEKVTELCREWEDFNGLLSEREQEASEKERQSDEYSNTKKSVVDWLTTMEGKVDAFEPVAVDVEVAATQIEELQPMLQNYQDYVDTIDEVNDLGCAFDALQNADQRPSSPFRKIMRGRRLPSLMSPRLRSPSPTFPPPSPTTMLSPMSSESGISSKKSSSDNLLVEDLTEIQQELVDINQRYDLLGERLADRHHELQSMLDSMRIFLQDLNDLMTWVDLKDLDVHLAAPLPTSEREAKKKLKDHEEFHKELLDKEGLVEEIRAKAQDLMKTKKGIPGTDVVQQQLAELEDKWLDVKVESEHRRKSLDDMVTDLRAFKDAGVHLQKWVAQKEKMVGVLGPVATSPALIQNQQQQVKFLQEEIHGQESLYETFIRSGHSILDKCEPDCKESSHISQKMDVISKGWDRIGSRLRDRAQNLTAVEGLSGELDLTLQTVGDWIADFSTRLEKIEPGAVSPMEHRAQMDFIQSLEAEVVKQKPMVEKAKELSKKVAENTKDPSTKAELKNKLAAVEKPLQEIEKKLACKKLEIEQASEEGQNFQAACTDMLDWLADNKERLKEQPPISGSDGILKEQALQQSLTAKDISEHLPEFKDILKKAQQLLDTQTPSEHTEELANRVQAIKADWEELNKLANQRGQQIDASVKHATTFQDQMDNMLVWLQMKEDRLKDSSSVSMDRDGLAKKLKDAQSLQADMLKKSHDHDIINKEGQALINVVDADQDHVAKNLEDVNRRWKDLDGGVASRVAELEDLTQKLDEFHDNLRDVESSMQKCEDRLEAHNKQGSSARDPKHVDKMKAMQEDVELMTPQLDYVEALLDGFNLDSDSCSTRPLADDVEKVKDRHESLHNEITSLLSDLEAGSQVVSEYQDELQKAAVELSASENFFANLEPISRDESALTGQHRDMEEYLSKLGEMKDKCENLEKQKKNLEGSGYITDSAAGGSPLRSLQKQLDGLKDRAKQRQDEVDSVANKIETVADNLRRTRTSLDRAASELDMHEPIGTDLKAIKRQQEELKMFQKSVSEPQQKRVDTVLAAAQELIQSAAPGVSTSNLEADLEIMTDKSSELNEKVSERERSLDNALIHAGKFNDALDSLLSWLKETEEMVANQKAPSPDYKVIKAQLQEQKFLLKMLDDREPSVKSAKQVGTNLQKNVDPREQKGIQNQIAQLQQRYDTLKHNAGNRLDTLEQVVTLAKEFQETQDPLASWLDTMEKKFASLEPSAMDTEGIENIVSSLLDMEKEIQDRDEQVRILALRGKDLQNHCKPSEVKVIQKKIDDVQGRYLELKNKVTDSAEQMEEALPMATNFNEAHAKFIDWVVKIEPKLRAKEATGPEAEEQVQGFIDKLLEIQPILEVLSNDGNQLAELAPGDAGLKVEDMMNKDLKRFDAVNEQIQKRSQKLHSSKQRSSEIVGDMNNLLEWFEEQGKKIINAAPVSSDPDTLATQVADQKVINEDIASRKGKARDLITRGRKLLRESSLEDDPRLRERVETLKQAVDAITKLGTDRLCLLEQAQPLAKHFTATHQDLLDWFSEAEPALRELEVMSIDVDEVKKQQDSIKVLKQDVQDHKPVIDRLNKTGNALLKICADKDGVEVQAILDDDNKRLDNIRNSMKDRSLSIDEALQQSAEFTDKLEDMLENLTSTSEQVQHAEAIAAHPEKIREQISENKAMMDDMDMRQSALRSVKSTAEELIKQASSDQDEAVQDVQQKLAELIQLFNDIKGTTQNRSLALEDTLEVSEKFWDDIHHLTGAMKDLQDNINSQEPPALEPAIIREQQDFLEAIKEEIEDSKGELEEVRQTGDQLMTLCGEPDRPEVKKNIDDLNTNMSEIEAECNKRSKTLEDALNKAVHFQDELMKLLVWLQKREVCMREMGKVGSDFETIKVQWNAVKVFKAEVEPKQVAIESLNQNGNDMVKESSSSDQALVVKEPLTTVNKRWDGLLEGIADRQRKLQLAMLDAGQFEHALNELLAWLDKTEQTLDETQLSFGDPKHIEIELSKLKVVQNDIDAHKESVDSVKEAGARVAATEKSSDTPIKRKLSEANGTWGRVKDKCDKKYAELKDSLREAKQFTGELQDLLVLLGDLEGNLITTTPVGGLPETAREQLDRFMSMFEELERTKPRVDKVKEDGNNLRGKCSEPAASNIQQNLGLLQQHWDHIGSRATDRKRKLEDAVGQANNFHADLNKFIAWLTGTERTLNNLNPVSRLLERVAVQIEDHKVLQKDVSRNREVMIALDKTGTHLKYFSQKQDVILIKNLLSSVQHRWEKIVSRSAERTRHLERGFKEAKQFHTIWKELLDWMRDALQTLASNQLVGNDPVTIKAQIAKHKDFQRSLGTHQPLYDSVNRGGRALKDKCPPDDVPEIQKMLTELKAQWNNLCGKSVDRQRKLEEALLFSGQFTEALQALLDWLGKVEPMLGEDQPVHGDIDTVNNLLEAHKAFQQELGARSNTIAFVRKRAMELMDKSEGDMSQQQAELIELSTSWDRVCKLSVNKQERLEQAHKLAEDFHKKGQSLMDWLASAERQLRYRGPIPDEEAPLLKQIEEHKRFEEDLLRQEANLRETLNIGQDIMKRCHPDAVSTLKHWLSVLRARWEELTGMCKQRGRKLAEGLAVLRRNNALLDELVAWLNGAEGTLTGLDQEPIPGDLQVIQDLLQDHQHFQNEMSGKQPEIDKLTKGDRRRTSSVSGESHIPILKGQSGRHTPVKSRTPRKSDADGRRTPEPSWKNPRIGALFNKWRTVWLMAMDRHRKLQDALDYLNEVERLKKFEFEDWRRRYMQWMRHNKSRIMEQFRRYDRDRDGRVTRAEFTNCIMATKFPTTQLEMELVANLFDRAGLGLIDYKEFVSALRPADREPQKTITDAEKIMDAVKNQVSKCTCVKQFKIHKIGEGKYRFGDSQKLRLVRILRSTVMVRVGGGWVALDEFLVKNDPCRGRYSPVMICLSFKTLSVDNICRRQR</sequence>
<dbReference type="Gene3D" id="3.30.920.20">
    <property type="entry name" value="Gas2-like domain"/>
    <property type="match status" value="1"/>
</dbReference>
<protein>
    <submittedName>
        <fullName evidence="11">Dystonin</fullName>
    </submittedName>
</protein>
<feature type="coiled-coil region" evidence="7">
    <location>
        <begin position="5162"/>
        <end position="5196"/>
    </location>
</feature>
<dbReference type="SUPFAM" id="SSF46966">
    <property type="entry name" value="Spectrin repeat"/>
    <property type="match status" value="24"/>
</dbReference>
<evidence type="ECO:0000256" key="3">
    <source>
        <dbReference type="ARBA" id="ARBA00022553"/>
    </source>
</evidence>
<dbReference type="PROSITE" id="PS00018">
    <property type="entry name" value="EF_HAND_1"/>
    <property type="match status" value="1"/>
</dbReference>
<dbReference type="GO" id="GO:0045104">
    <property type="term" value="P:intermediate filament cytoskeleton organization"/>
    <property type="evidence" value="ECO:0007669"/>
    <property type="project" value="InterPro"/>
</dbReference>
<dbReference type="InterPro" id="IPR018247">
    <property type="entry name" value="EF_Hand_1_Ca_BS"/>
</dbReference>
<dbReference type="InterPro" id="IPR036534">
    <property type="entry name" value="GAR_dom_sf"/>
</dbReference>
<feature type="region of interest" description="Disordered" evidence="8">
    <location>
        <begin position="3830"/>
        <end position="3863"/>
    </location>
</feature>
<feature type="region of interest" description="Disordered" evidence="8">
    <location>
        <begin position="4539"/>
        <end position="4575"/>
    </location>
</feature>
<evidence type="ECO:0000256" key="8">
    <source>
        <dbReference type="SAM" id="MobiDB-lite"/>
    </source>
</evidence>